<dbReference type="EMBL" id="NHRJ02000015">
    <property type="protein sequence ID" value="PZE19575.1"/>
    <property type="molecule type" value="Genomic_DNA"/>
</dbReference>
<proteinExistence type="predicted"/>
<keyword evidence="5" id="KW-1185">Reference proteome</keyword>
<dbReference type="Proteomes" id="UP000214746">
    <property type="component" value="Unassembled WGS sequence"/>
</dbReference>
<accession>A0A2W1NJ73</accession>
<name>A0A2W1NJ73_PAEXE</name>
<dbReference type="AlphaFoldDB" id="A0A2W1NJ73"/>
<protein>
    <recommendedName>
        <fullName evidence="3">Copper amine oxidase-like N-terminal domain-containing protein</fullName>
    </recommendedName>
</protein>
<evidence type="ECO:0000256" key="1">
    <source>
        <dbReference type="SAM" id="MobiDB-lite"/>
    </source>
</evidence>
<evidence type="ECO:0000313" key="5">
    <source>
        <dbReference type="Proteomes" id="UP000214746"/>
    </source>
</evidence>
<comment type="caution">
    <text evidence="4">The sequence shown here is derived from an EMBL/GenBank/DDBJ whole genome shotgun (WGS) entry which is preliminary data.</text>
</comment>
<evidence type="ECO:0000313" key="4">
    <source>
        <dbReference type="EMBL" id="PZE19575.1"/>
    </source>
</evidence>
<feature type="signal peptide" evidence="2">
    <location>
        <begin position="1"/>
        <end position="24"/>
    </location>
</feature>
<feature type="domain" description="Copper amine oxidase-like N-terminal" evidence="3">
    <location>
        <begin position="60"/>
        <end position="98"/>
    </location>
</feature>
<feature type="chain" id="PRO_5039386635" description="Copper amine oxidase-like N-terminal domain-containing protein" evidence="2">
    <location>
        <begin position="25"/>
        <end position="248"/>
    </location>
</feature>
<evidence type="ECO:0000259" key="3">
    <source>
        <dbReference type="Pfam" id="PF07833"/>
    </source>
</evidence>
<dbReference type="InterPro" id="IPR012854">
    <property type="entry name" value="Cu_amine_oxidase-like_N"/>
</dbReference>
<sequence length="248" mass="27130">MKRAAKIALLALTGVTLLSGGAYAGANSELIQAYLNHSMTFKVDGKNWTPIDQDGNRLYPIVYNGSSYLPVRALGTVVGASVGWDEDTSTILIARPGTAPVLDTPPTAPPPVQSTNSTNADDGVEKLKLDENYSPEEAKRILTKYFDQTLRDYYNKKISAASLYTSAYVGSFQGNFDLGDSHTLTGYEVLEYPEYAAGNQLSYLLMVNVKVVDVLTKEETTENIRFKIILTAEDGFMKVAQAYPMPVF</sequence>
<keyword evidence="2" id="KW-0732">Signal</keyword>
<gene>
    <name evidence="4" type="ORF">CBW46_017825</name>
</gene>
<feature type="region of interest" description="Disordered" evidence="1">
    <location>
        <begin position="99"/>
        <end position="121"/>
    </location>
</feature>
<evidence type="ECO:0000256" key="2">
    <source>
        <dbReference type="SAM" id="SignalP"/>
    </source>
</evidence>
<organism evidence="4 5">
    <name type="scientific">Paenibacillus xerothermodurans</name>
    <dbReference type="NCBI Taxonomy" id="1977292"/>
    <lineage>
        <taxon>Bacteria</taxon>
        <taxon>Bacillati</taxon>
        <taxon>Bacillota</taxon>
        <taxon>Bacilli</taxon>
        <taxon>Bacillales</taxon>
        <taxon>Paenibacillaceae</taxon>
        <taxon>Paenibacillus</taxon>
    </lineage>
</organism>
<dbReference type="OrthoDB" id="337615at2"/>
<dbReference type="RefSeq" id="WP_089201320.1">
    <property type="nucleotide sequence ID" value="NZ_NHRJ02000015.1"/>
</dbReference>
<dbReference type="Pfam" id="PF07833">
    <property type="entry name" value="Cu_amine_oxidN1"/>
    <property type="match status" value="1"/>
</dbReference>
<reference evidence="4" key="1">
    <citation type="submission" date="2018-06" db="EMBL/GenBank/DDBJ databases">
        <title>Paenibacillus xerothermodurans sp. nov. an extremely dry heat resistant spore forming bacterium isolated from the soil of Cape Canaveral, Florida.</title>
        <authorList>
            <person name="Seuylemezian A."/>
            <person name="Kaur N."/>
            <person name="Patil P."/>
            <person name="Patil P."/>
            <person name="Mayilraj S."/>
            <person name="Vaishampayan P."/>
        </authorList>
    </citation>
    <scope>NUCLEOTIDE SEQUENCE [LARGE SCALE GENOMIC DNA]</scope>
    <source>
        <strain evidence="4">ATCC 27380</strain>
    </source>
</reference>